<dbReference type="EMBL" id="QGNW01001646">
    <property type="protein sequence ID" value="RVW34271.1"/>
    <property type="molecule type" value="Genomic_DNA"/>
</dbReference>
<sequence length="93" mass="10706">MFLGELFGRKFKLWTSLEKEGRILASRCCFCKEEEELTDNFLIHRGMASVCGPHYLHYLFCCCCSSMVPGSRNPMWGEEFNFSVDDLPVKVAL</sequence>
<evidence type="ECO:0000313" key="2">
    <source>
        <dbReference type="Proteomes" id="UP000288805"/>
    </source>
</evidence>
<dbReference type="CDD" id="cd00030">
    <property type="entry name" value="C2"/>
    <property type="match status" value="1"/>
</dbReference>
<dbReference type="Proteomes" id="UP000288805">
    <property type="component" value="Unassembled WGS sequence"/>
</dbReference>
<protein>
    <recommendedName>
        <fullName evidence="3">C2 domain-containing protein</fullName>
    </recommendedName>
</protein>
<organism evidence="1 2">
    <name type="scientific">Vitis vinifera</name>
    <name type="common">Grape</name>
    <dbReference type="NCBI Taxonomy" id="29760"/>
    <lineage>
        <taxon>Eukaryota</taxon>
        <taxon>Viridiplantae</taxon>
        <taxon>Streptophyta</taxon>
        <taxon>Embryophyta</taxon>
        <taxon>Tracheophyta</taxon>
        <taxon>Spermatophyta</taxon>
        <taxon>Magnoliopsida</taxon>
        <taxon>eudicotyledons</taxon>
        <taxon>Gunneridae</taxon>
        <taxon>Pentapetalae</taxon>
        <taxon>rosids</taxon>
        <taxon>Vitales</taxon>
        <taxon>Vitaceae</taxon>
        <taxon>Viteae</taxon>
        <taxon>Vitis</taxon>
    </lineage>
</organism>
<proteinExistence type="predicted"/>
<comment type="caution">
    <text evidence="1">The sequence shown here is derived from an EMBL/GenBank/DDBJ whole genome shotgun (WGS) entry which is preliminary data.</text>
</comment>
<name>A0A438DFS4_VITVI</name>
<reference evidence="1 2" key="1">
    <citation type="journal article" date="2018" name="PLoS Genet.">
        <title>Population sequencing reveals clonal diversity and ancestral inbreeding in the grapevine cultivar Chardonnay.</title>
        <authorList>
            <person name="Roach M.J."/>
            <person name="Johnson D.L."/>
            <person name="Bohlmann J."/>
            <person name="van Vuuren H.J."/>
            <person name="Jones S.J."/>
            <person name="Pretorius I.S."/>
            <person name="Schmidt S.A."/>
            <person name="Borneman A.R."/>
        </authorList>
    </citation>
    <scope>NUCLEOTIDE SEQUENCE [LARGE SCALE GENOMIC DNA]</scope>
    <source>
        <strain evidence="2">cv. Chardonnay</strain>
        <tissue evidence="1">Leaf</tissue>
    </source>
</reference>
<dbReference type="AlphaFoldDB" id="A0A438DFS4"/>
<evidence type="ECO:0000313" key="1">
    <source>
        <dbReference type="EMBL" id="RVW34271.1"/>
    </source>
</evidence>
<evidence type="ECO:0008006" key="3">
    <source>
        <dbReference type="Google" id="ProtNLM"/>
    </source>
</evidence>
<accession>A0A438DFS4</accession>
<gene>
    <name evidence="1" type="ORF">CK203_093010</name>
</gene>